<gene>
    <name evidence="2" type="ORF">FXB40_31965</name>
</gene>
<dbReference type="Pfam" id="PF07336">
    <property type="entry name" value="ABATE"/>
    <property type="match status" value="1"/>
</dbReference>
<reference evidence="2 3" key="1">
    <citation type="submission" date="2019-08" db="EMBL/GenBank/DDBJ databases">
        <title>Bradyrhizobium hipponensis sp. nov., a rhizobium isolated from a Lupinus angustifolius root nodule in Tunisia.</title>
        <authorList>
            <person name="Off K."/>
            <person name="Rejili M."/>
            <person name="Mars M."/>
            <person name="Brachmann A."/>
            <person name="Marin M."/>
        </authorList>
    </citation>
    <scope>NUCLEOTIDE SEQUENCE [LARGE SCALE GENOMIC DNA]</scope>
    <source>
        <strain evidence="2 3">CTAW71</strain>
    </source>
</reference>
<dbReference type="PANTHER" id="PTHR35525">
    <property type="entry name" value="BLL6575 PROTEIN"/>
    <property type="match status" value="1"/>
</dbReference>
<dbReference type="SUPFAM" id="SSF160904">
    <property type="entry name" value="Jann2411-like"/>
    <property type="match status" value="1"/>
</dbReference>
<evidence type="ECO:0000313" key="2">
    <source>
        <dbReference type="EMBL" id="TYL90709.1"/>
    </source>
</evidence>
<dbReference type="PANTHER" id="PTHR35525:SF3">
    <property type="entry name" value="BLL6575 PROTEIN"/>
    <property type="match status" value="1"/>
</dbReference>
<accession>A0A5D3KAE2</accession>
<dbReference type="Pfam" id="PF11706">
    <property type="entry name" value="zf-CGNR"/>
    <property type="match status" value="1"/>
</dbReference>
<dbReference type="OrthoDB" id="9808437at2"/>
<name>A0A5D3KAE2_9BRAD</name>
<dbReference type="RefSeq" id="WP_148776074.1">
    <property type="nucleotide sequence ID" value="NZ_VSSS01000051.1"/>
</dbReference>
<sequence>MSRDPARAATQFFGGRVCLDFANTMDWRTSDAPQELIPDYAAFLSWSNTRGTLASKAVARLRVLGARKPAAVEAIMREARALRGEIWEAADALCGGKSVRLAPFNRLLAALPAQPGLVRDGAGYVHDLRGADPEEPLWPVLWSLTALLSSKDAARLGCCQAQGCGWFFVDESPNHSRAWCSSEVCGNRERARRAYSKRRPVRSP</sequence>
<feature type="domain" description="Zinc finger CGNR" evidence="1">
    <location>
        <begin position="155"/>
        <end position="198"/>
    </location>
</feature>
<dbReference type="AlphaFoldDB" id="A0A5D3KAE2"/>
<organism evidence="2 3">
    <name type="scientific">Bradyrhizobium rifense</name>
    <dbReference type="NCBI Taxonomy" id="515499"/>
    <lineage>
        <taxon>Bacteria</taxon>
        <taxon>Pseudomonadati</taxon>
        <taxon>Pseudomonadota</taxon>
        <taxon>Alphaproteobacteria</taxon>
        <taxon>Hyphomicrobiales</taxon>
        <taxon>Nitrobacteraceae</taxon>
        <taxon>Bradyrhizobium</taxon>
    </lineage>
</organism>
<comment type="caution">
    <text evidence="2">The sequence shown here is derived from an EMBL/GenBank/DDBJ whole genome shotgun (WGS) entry which is preliminary data.</text>
</comment>
<dbReference type="Gene3D" id="1.10.3300.10">
    <property type="entry name" value="Jann2411-like domain"/>
    <property type="match status" value="1"/>
</dbReference>
<dbReference type="Proteomes" id="UP000324758">
    <property type="component" value="Unassembled WGS sequence"/>
</dbReference>
<evidence type="ECO:0000313" key="3">
    <source>
        <dbReference type="Proteomes" id="UP000324758"/>
    </source>
</evidence>
<dbReference type="InterPro" id="IPR010852">
    <property type="entry name" value="ABATE"/>
</dbReference>
<dbReference type="InterPro" id="IPR023286">
    <property type="entry name" value="ABATE_dom_sf"/>
</dbReference>
<dbReference type="EMBL" id="VSSS01000051">
    <property type="protein sequence ID" value="TYL90709.1"/>
    <property type="molecule type" value="Genomic_DNA"/>
</dbReference>
<proteinExistence type="predicted"/>
<protein>
    <recommendedName>
        <fullName evidence="1">Zinc finger CGNR domain-containing protein</fullName>
    </recommendedName>
</protein>
<dbReference type="InterPro" id="IPR021005">
    <property type="entry name" value="Znf_CGNR"/>
</dbReference>
<evidence type="ECO:0000259" key="1">
    <source>
        <dbReference type="Pfam" id="PF11706"/>
    </source>
</evidence>
<keyword evidence="3" id="KW-1185">Reference proteome</keyword>